<dbReference type="InterPro" id="IPR007730">
    <property type="entry name" value="SPOR-like_dom"/>
</dbReference>
<evidence type="ECO:0000256" key="4">
    <source>
        <dbReference type="HAMAP-Rule" id="MF_02071"/>
    </source>
</evidence>
<dbReference type="Pfam" id="PF05036">
    <property type="entry name" value="SPOR"/>
    <property type="match status" value="1"/>
</dbReference>
<feature type="domain" description="RlpA-like protein double-psi beta-barrel" evidence="7">
    <location>
        <begin position="82"/>
        <end position="171"/>
    </location>
</feature>
<dbReference type="GO" id="GO:0000270">
    <property type="term" value="P:peptidoglycan metabolic process"/>
    <property type="evidence" value="ECO:0007669"/>
    <property type="project" value="UniProtKB-UniRule"/>
</dbReference>
<keyword evidence="10" id="KW-1185">Reference proteome</keyword>
<dbReference type="AlphaFoldDB" id="A0A432ZRB5"/>
<keyword evidence="1" id="KW-0732">Signal</keyword>
<dbReference type="NCBIfam" id="TIGR00413">
    <property type="entry name" value="rlpA"/>
    <property type="match status" value="1"/>
</dbReference>
<keyword evidence="3 4" id="KW-0961">Cell wall biogenesis/degradation</keyword>
<dbReference type="EMBL" id="PIQH01000004">
    <property type="protein sequence ID" value="RUO80447.1"/>
    <property type="molecule type" value="Genomic_DNA"/>
</dbReference>
<comment type="subcellular location">
    <subcellularLocation>
        <location evidence="4">Cell membrane</location>
        <topology evidence="4">Lipid-anchor</topology>
    </subcellularLocation>
</comment>
<keyword evidence="4" id="KW-0564">Palmitate</keyword>
<evidence type="ECO:0000256" key="6">
    <source>
        <dbReference type="SAM" id="MobiDB-lite"/>
    </source>
</evidence>
<dbReference type="InterPro" id="IPR009009">
    <property type="entry name" value="RlpA-like_DPBB"/>
</dbReference>
<keyword evidence="4" id="KW-1003">Cell membrane</keyword>
<dbReference type="GO" id="GO:0071555">
    <property type="term" value="P:cell wall organization"/>
    <property type="evidence" value="ECO:0007669"/>
    <property type="project" value="UniProtKB-KW"/>
</dbReference>
<evidence type="ECO:0000256" key="2">
    <source>
        <dbReference type="ARBA" id="ARBA00023239"/>
    </source>
</evidence>
<dbReference type="InterPro" id="IPR012997">
    <property type="entry name" value="RplA"/>
</dbReference>
<dbReference type="HAMAP" id="MF_02071">
    <property type="entry name" value="RlpA"/>
    <property type="match status" value="1"/>
</dbReference>
<dbReference type="RefSeq" id="WP_126841504.1">
    <property type="nucleotide sequence ID" value="NZ_PIQH01000004.1"/>
</dbReference>
<dbReference type="OrthoDB" id="9779128at2"/>
<comment type="similarity">
    <text evidence="4 5">Belongs to the RlpA family.</text>
</comment>
<keyword evidence="4" id="KW-0449">Lipoprotein</keyword>
<evidence type="ECO:0000256" key="5">
    <source>
        <dbReference type="RuleBase" id="RU003495"/>
    </source>
</evidence>
<dbReference type="GO" id="GO:0009279">
    <property type="term" value="C:cell outer membrane"/>
    <property type="evidence" value="ECO:0007669"/>
    <property type="project" value="TreeGrafter"/>
</dbReference>
<dbReference type="PANTHER" id="PTHR34183">
    <property type="entry name" value="ENDOLYTIC PEPTIDOGLYCAN TRANSGLYCOSYLASE RLPA"/>
    <property type="match status" value="1"/>
</dbReference>
<evidence type="ECO:0000259" key="7">
    <source>
        <dbReference type="Pfam" id="PF03330"/>
    </source>
</evidence>
<keyword evidence="4" id="KW-0472">Membrane</keyword>
<keyword evidence="2 4" id="KW-0456">Lyase</keyword>
<evidence type="ECO:0000256" key="3">
    <source>
        <dbReference type="ARBA" id="ARBA00023316"/>
    </source>
</evidence>
<dbReference type="PROSITE" id="PS51257">
    <property type="entry name" value="PROKAR_LIPOPROTEIN"/>
    <property type="match status" value="1"/>
</dbReference>
<name>A0A432ZRB5_9GAMM</name>
<comment type="caution">
    <text evidence="9">The sequence shown here is derived from an EMBL/GenBank/DDBJ whole genome shotgun (WGS) entry which is preliminary data.</text>
</comment>
<dbReference type="CDD" id="cd22268">
    <property type="entry name" value="DPBB_RlpA-like"/>
    <property type="match status" value="1"/>
</dbReference>
<comment type="function">
    <text evidence="4">Lytic transglycosylase with a strong preference for naked glycan strands that lack stem peptides.</text>
</comment>
<dbReference type="GO" id="GO:0008932">
    <property type="term" value="F:lytic endotransglycosylase activity"/>
    <property type="evidence" value="ECO:0007669"/>
    <property type="project" value="UniProtKB-UniRule"/>
</dbReference>
<organism evidence="9 10">
    <name type="scientific">Idiomarina tyrosinivorans</name>
    <dbReference type="NCBI Taxonomy" id="1445662"/>
    <lineage>
        <taxon>Bacteria</taxon>
        <taxon>Pseudomonadati</taxon>
        <taxon>Pseudomonadota</taxon>
        <taxon>Gammaproteobacteria</taxon>
        <taxon>Alteromonadales</taxon>
        <taxon>Idiomarinaceae</taxon>
        <taxon>Idiomarina</taxon>
    </lineage>
</organism>
<dbReference type="InterPro" id="IPR036680">
    <property type="entry name" value="SPOR-like_sf"/>
</dbReference>
<dbReference type="PANTHER" id="PTHR34183:SF1">
    <property type="entry name" value="ENDOLYTIC PEPTIDOGLYCAN TRANSGLYCOSYLASE RLPA"/>
    <property type="match status" value="1"/>
</dbReference>
<reference evidence="9 10" key="1">
    <citation type="journal article" date="2011" name="Front. Microbiol.">
        <title>Genomic signatures of strain selection and enhancement in Bacillus atrophaeus var. globigii, a historical biowarfare simulant.</title>
        <authorList>
            <person name="Gibbons H.S."/>
            <person name="Broomall S.M."/>
            <person name="McNew L.A."/>
            <person name="Daligault H."/>
            <person name="Chapman C."/>
            <person name="Bruce D."/>
            <person name="Karavis M."/>
            <person name="Krepps M."/>
            <person name="McGregor P.A."/>
            <person name="Hong C."/>
            <person name="Park K.H."/>
            <person name="Akmal A."/>
            <person name="Feldman A."/>
            <person name="Lin J.S."/>
            <person name="Chang W.E."/>
            <person name="Higgs B.W."/>
            <person name="Demirev P."/>
            <person name="Lindquist J."/>
            <person name="Liem A."/>
            <person name="Fochler E."/>
            <person name="Read T.D."/>
            <person name="Tapia R."/>
            <person name="Johnson S."/>
            <person name="Bishop-Lilly K.A."/>
            <person name="Detter C."/>
            <person name="Han C."/>
            <person name="Sozhamannan S."/>
            <person name="Rosenzweig C.N."/>
            <person name="Skowronski E.W."/>
        </authorList>
    </citation>
    <scope>NUCLEOTIDE SEQUENCE [LARGE SCALE GENOMIC DNA]</scope>
    <source>
        <strain evidence="9 10">CC-PW-9</strain>
    </source>
</reference>
<evidence type="ECO:0000256" key="1">
    <source>
        <dbReference type="ARBA" id="ARBA00022729"/>
    </source>
</evidence>
<feature type="region of interest" description="Disordered" evidence="6">
    <location>
        <begin position="23"/>
        <end position="46"/>
    </location>
</feature>
<evidence type="ECO:0000313" key="9">
    <source>
        <dbReference type="EMBL" id="RUO80447.1"/>
    </source>
</evidence>
<dbReference type="InterPro" id="IPR036908">
    <property type="entry name" value="RlpA-like_sf"/>
</dbReference>
<feature type="domain" description="SPOR" evidence="8">
    <location>
        <begin position="201"/>
        <end position="267"/>
    </location>
</feature>
<dbReference type="Pfam" id="PF03330">
    <property type="entry name" value="DPBB_1"/>
    <property type="match status" value="1"/>
</dbReference>
<evidence type="ECO:0000259" key="8">
    <source>
        <dbReference type="Pfam" id="PF05036"/>
    </source>
</evidence>
<sequence length="281" mass="30875">MNAVFTKSAILLCAITISACSSTPSSGRYSHKYDSAPSRVPTPDELRDAVPSDDAINPDVTRDYELFGEFYDVLDSAKGFVQEGIASWYGRKFHGHMTSNGEFYDMYSMTAAHKRLPLPTYVRVTNLNNQRSVVVRVNDRGPFHSDRVIDLSYVAAYKLDMLSTGTAPVRIEAIDPAAYELAPQPSDLAIPAPAPDHEEALFYIQVAASSNLTKIRQLGKNLRQTFNIAATTEQQNGLHKLLLGPIPASRSQELLQSIRVQGYPGAFRVPAQPADVNSPES</sequence>
<dbReference type="EC" id="4.2.2.-" evidence="4"/>
<dbReference type="SUPFAM" id="SSF110997">
    <property type="entry name" value="Sporulation related repeat"/>
    <property type="match status" value="1"/>
</dbReference>
<dbReference type="InterPro" id="IPR034718">
    <property type="entry name" value="RlpA"/>
</dbReference>
<protein>
    <recommendedName>
        <fullName evidence="4">Endolytic peptidoglycan transglycosylase RlpA</fullName>
        <ecNumber evidence="4">4.2.2.-</ecNumber>
    </recommendedName>
</protein>
<dbReference type="Gene3D" id="2.40.40.10">
    <property type="entry name" value="RlpA-like domain"/>
    <property type="match status" value="1"/>
</dbReference>
<dbReference type="FunFam" id="2.40.40.10:FF:000003">
    <property type="entry name" value="Endolytic peptidoglycan transglycosylase RlpA"/>
    <property type="match status" value="1"/>
</dbReference>
<accession>A0A432ZRB5</accession>
<dbReference type="Proteomes" id="UP000287996">
    <property type="component" value="Unassembled WGS sequence"/>
</dbReference>
<proteinExistence type="inferred from homology"/>
<dbReference type="SUPFAM" id="SSF50685">
    <property type="entry name" value="Barwin-like endoglucanases"/>
    <property type="match status" value="1"/>
</dbReference>
<dbReference type="GO" id="GO:0005886">
    <property type="term" value="C:plasma membrane"/>
    <property type="evidence" value="ECO:0007669"/>
    <property type="project" value="UniProtKB-SubCell"/>
</dbReference>
<gene>
    <name evidence="4" type="primary">rlpA</name>
    <name evidence="9" type="ORF">CWI84_05140</name>
</gene>
<dbReference type="GO" id="GO:0042834">
    <property type="term" value="F:peptidoglycan binding"/>
    <property type="evidence" value="ECO:0007669"/>
    <property type="project" value="InterPro"/>
</dbReference>
<evidence type="ECO:0000313" key="10">
    <source>
        <dbReference type="Proteomes" id="UP000287996"/>
    </source>
</evidence>